<dbReference type="KEGG" id="mew:MSWAN_0373"/>
<reference evidence="6 7" key="1">
    <citation type="journal article" date="2014" name="Int. J. Syst. Evol. Microbiol.">
        <title>Methanobacterium paludis sp. nov. and a novel strain of Methanobacterium lacus isolated from northern peatlands.</title>
        <authorList>
            <person name="Cadillo-Quiroz H."/>
            <person name="Brauer S.L."/>
            <person name="Goodson N."/>
            <person name="Yavitt J.B."/>
            <person name="Zinder S.H."/>
        </authorList>
    </citation>
    <scope>NUCLEOTIDE SEQUENCE [LARGE SCALE GENOMIC DNA]</scope>
    <source>
        <strain evidence="7">DSM 25820 / JCM 18151 / SWAN1</strain>
    </source>
</reference>
<dbReference type="SUPFAM" id="SSF52540">
    <property type="entry name" value="P-loop containing nucleoside triphosphate hydrolases"/>
    <property type="match status" value="1"/>
</dbReference>
<name>F6D3J9_METPW</name>
<evidence type="ECO:0000256" key="2">
    <source>
        <dbReference type="ARBA" id="ARBA00022741"/>
    </source>
</evidence>
<dbReference type="InterPro" id="IPR000523">
    <property type="entry name" value="Mg_chelatse_chII-like_cat_dom"/>
</dbReference>
<evidence type="ECO:0000313" key="7">
    <source>
        <dbReference type="Proteomes" id="UP000009231"/>
    </source>
</evidence>
<feature type="compositionally biased region" description="Basic and acidic residues" evidence="4">
    <location>
        <begin position="431"/>
        <end position="459"/>
    </location>
</feature>
<dbReference type="InterPro" id="IPR036465">
    <property type="entry name" value="vWFA_dom_sf"/>
</dbReference>
<feature type="compositionally biased region" description="Basic and acidic residues" evidence="4">
    <location>
        <begin position="345"/>
        <end position="419"/>
    </location>
</feature>
<dbReference type="Gene3D" id="3.40.50.300">
    <property type="entry name" value="P-loop containing nucleotide triphosphate hydrolases"/>
    <property type="match status" value="1"/>
</dbReference>
<evidence type="ECO:0000256" key="4">
    <source>
        <dbReference type="SAM" id="MobiDB-lite"/>
    </source>
</evidence>
<dbReference type="PROSITE" id="PS50234">
    <property type="entry name" value="VWFA"/>
    <property type="match status" value="1"/>
</dbReference>
<dbReference type="GO" id="GO:0005524">
    <property type="term" value="F:ATP binding"/>
    <property type="evidence" value="ECO:0007669"/>
    <property type="project" value="UniProtKB-KW"/>
</dbReference>
<dbReference type="EC" id="6.6.1.1" evidence="6"/>
<organism evidence="6 7">
    <name type="scientific">Methanobacterium paludis (strain DSM 25820 / JCM 18151 / SWAN1)</name>
    <dbReference type="NCBI Taxonomy" id="868131"/>
    <lineage>
        <taxon>Archaea</taxon>
        <taxon>Methanobacteriati</taxon>
        <taxon>Methanobacteriota</taxon>
        <taxon>Methanomada group</taxon>
        <taxon>Methanobacteria</taxon>
        <taxon>Methanobacteriales</taxon>
        <taxon>Methanobacteriaceae</taxon>
        <taxon>Methanobacterium</taxon>
    </lineage>
</organism>
<dbReference type="Gene3D" id="1.10.8.80">
    <property type="entry name" value="Magnesium chelatase subunit I, C-Terminal domain"/>
    <property type="match status" value="1"/>
</dbReference>
<dbReference type="SMART" id="SM00382">
    <property type="entry name" value="AAA"/>
    <property type="match status" value="1"/>
</dbReference>
<evidence type="ECO:0000256" key="1">
    <source>
        <dbReference type="ARBA" id="ARBA00005799"/>
    </source>
</evidence>
<dbReference type="eggNOG" id="arCOG06472">
    <property type="taxonomic scope" value="Archaea"/>
</dbReference>
<dbReference type="SUPFAM" id="SSF53300">
    <property type="entry name" value="vWA-like"/>
    <property type="match status" value="1"/>
</dbReference>
<evidence type="ECO:0000259" key="5">
    <source>
        <dbReference type="PROSITE" id="PS50234"/>
    </source>
</evidence>
<dbReference type="PANTHER" id="PTHR35023">
    <property type="entry name" value="CHELATASE-RELATED"/>
    <property type="match status" value="1"/>
</dbReference>
<dbReference type="InterPro" id="IPR003593">
    <property type="entry name" value="AAA+_ATPase"/>
</dbReference>
<dbReference type="Gene3D" id="3.40.50.410">
    <property type="entry name" value="von Willebrand factor, type A domain"/>
    <property type="match status" value="1"/>
</dbReference>
<dbReference type="InterPro" id="IPR027417">
    <property type="entry name" value="P-loop_NTPase"/>
</dbReference>
<dbReference type="OrthoDB" id="25914at2157"/>
<feature type="compositionally biased region" description="Basic and acidic residues" evidence="4">
    <location>
        <begin position="322"/>
        <end position="333"/>
    </location>
</feature>
<dbReference type="InterPro" id="IPR052989">
    <property type="entry name" value="Mg-chelatase_DI-like"/>
</dbReference>
<dbReference type="AlphaFoldDB" id="F6D3J9"/>
<dbReference type="SMART" id="SM00327">
    <property type="entry name" value="VWA"/>
    <property type="match status" value="1"/>
</dbReference>
<dbReference type="InterPro" id="IPR002035">
    <property type="entry name" value="VWF_A"/>
</dbReference>
<keyword evidence="2" id="KW-0547">Nucleotide-binding</keyword>
<comment type="similarity">
    <text evidence="1">Belongs to the Mg-chelatase subunits D/I family.</text>
</comment>
<keyword evidence="6" id="KW-0436">Ligase</keyword>
<keyword evidence="3" id="KW-0067">ATP-binding</keyword>
<gene>
    <name evidence="6" type="ordered locus">MSWAN_0373</name>
</gene>
<dbReference type="STRING" id="868131.MSWAN_0373"/>
<sequence length="731" mass="81385">MVRLLKNLIFPFSAIVGQNNVKKALILNAINPSIGGVLIKGDKGTGKTTAVRALADLLPPLKVVKGCSFNCDPDNPDLFCDSCKSGDFEVEEKSMRVVELPLGSTEDRVVGSINIEKALKEGSKALEPGILADANRNILYVDEINLLDDNLVDVLLDAAAYGVNIVEREGISLSHPSNFILVGTMNPAEGELRPQLSDRIGLHISVHSIMDMEKRVEIMERREEFENNPTVFRDKFKDKQDEILDSIIQARKILQDVKISRDMMKVIAHVCMDMGVDGHRADIAMLKTAKTIAAYQNMVEVNPDHVEEAALLVLGERFYKSSKGPDKLKEKVQKALSDISEDEKEEKKEQGDQGPEGDKDQQEDEKRDGDKGPEGDKEQQDEKQGDKGPEGDKDQQDEKGDGDKEGQEDKEQQHNKGEHGEEEQQGTNRELGIKEGHESQSEGKKKGMKLKSLEKKEEPIESDEVEIDIKKLLKMKGKKKKRLYGKRVDSKTLKGKYIKSKLPKDVSGDIAIDATLRAAAARSEGSMNVESQDLRHKVRKHGARASIVLVVDISGSMFTQRKANRLKGILNGVIEDANRHNDKISVVGFKGEEAEIIIPTTRRAASFKEQVDNITVGGTTPLASGLKKGYELLKKEKIRDEYVPIMFVLTDGMPNVAIKEGPIKDAMKIAEELKDKEIHTIVVNLEKSFKYGRDTNMELALASGGRYYDLEKLKNPEVAVSRILDYEREDL</sequence>
<dbReference type="eggNOG" id="arCOG05423">
    <property type="taxonomic scope" value="Archaea"/>
</dbReference>
<accession>F6D3J9</accession>
<keyword evidence="7" id="KW-1185">Reference proteome</keyword>
<protein>
    <submittedName>
        <fullName evidence="6">Magnesium chelatase</fullName>
        <ecNumber evidence="6">6.6.1.1</ecNumber>
    </submittedName>
</protein>
<dbReference type="HOGENOM" id="CLU_016684_6_2_2"/>
<dbReference type="eggNOG" id="arCOG00438">
    <property type="taxonomic scope" value="Archaea"/>
</dbReference>
<feature type="region of interest" description="Disordered" evidence="4">
    <location>
        <begin position="322"/>
        <end position="462"/>
    </location>
</feature>
<dbReference type="GO" id="GO:0016851">
    <property type="term" value="F:magnesium chelatase activity"/>
    <property type="evidence" value="ECO:0007669"/>
    <property type="project" value="UniProtKB-EC"/>
</dbReference>
<dbReference type="Proteomes" id="UP000009231">
    <property type="component" value="Chromosome"/>
</dbReference>
<dbReference type="Pfam" id="PF00092">
    <property type="entry name" value="VWA"/>
    <property type="match status" value="1"/>
</dbReference>
<dbReference type="InterPro" id="IPR041628">
    <property type="entry name" value="ChlI/MoxR_AAA_lid"/>
</dbReference>
<dbReference type="Pfam" id="PF17863">
    <property type="entry name" value="AAA_lid_2"/>
    <property type="match status" value="1"/>
</dbReference>
<evidence type="ECO:0000256" key="3">
    <source>
        <dbReference type="ARBA" id="ARBA00022840"/>
    </source>
</evidence>
<proteinExistence type="inferred from homology"/>
<dbReference type="CDD" id="cd00009">
    <property type="entry name" value="AAA"/>
    <property type="match status" value="1"/>
</dbReference>
<dbReference type="Pfam" id="PF01078">
    <property type="entry name" value="Mg_chelatase"/>
    <property type="match status" value="1"/>
</dbReference>
<evidence type="ECO:0000313" key="6">
    <source>
        <dbReference type="EMBL" id="AEG17416.1"/>
    </source>
</evidence>
<feature type="domain" description="VWFA" evidence="5">
    <location>
        <begin position="546"/>
        <end position="727"/>
    </location>
</feature>
<dbReference type="PANTHER" id="PTHR35023:SF1">
    <property type="entry name" value="MG-PROTOPORPHYRIN IX CHELATASE"/>
    <property type="match status" value="1"/>
</dbReference>
<dbReference type="EMBL" id="CP002772">
    <property type="protein sequence ID" value="AEG17416.1"/>
    <property type="molecule type" value="Genomic_DNA"/>
</dbReference>